<name>A0A7G9SPW3_9GAMM</name>
<dbReference type="SUPFAM" id="SSF47384">
    <property type="entry name" value="Homodimeric domain of signal transducing histidine kinase"/>
    <property type="match status" value="1"/>
</dbReference>
<proteinExistence type="predicted"/>
<dbReference type="InterPro" id="IPR036097">
    <property type="entry name" value="HisK_dim/P_sf"/>
</dbReference>
<dbReference type="Pfam" id="PF02518">
    <property type="entry name" value="HATPase_c"/>
    <property type="match status" value="1"/>
</dbReference>
<dbReference type="PRINTS" id="PR00344">
    <property type="entry name" value="BCTRLSENSOR"/>
</dbReference>
<evidence type="ECO:0000313" key="9">
    <source>
        <dbReference type="Proteomes" id="UP000515804"/>
    </source>
</evidence>
<reference evidence="8 9" key="1">
    <citation type="submission" date="2020-08" db="EMBL/GenBank/DDBJ databases">
        <title>Genome sequence of Thermomonas carbonis KCTC 42013T.</title>
        <authorList>
            <person name="Hyun D.-W."/>
            <person name="Bae J.-W."/>
        </authorList>
    </citation>
    <scope>NUCLEOTIDE SEQUENCE [LARGE SCALE GENOMIC DNA]</scope>
    <source>
        <strain evidence="8 9">KCTC 42013</strain>
    </source>
</reference>
<dbReference type="SUPFAM" id="SSF55874">
    <property type="entry name" value="ATPase domain of HSP90 chaperone/DNA topoisomerase II/histidine kinase"/>
    <property type="match status" value="1"/>
</dbReference>
<keyword evidence="9" id="KW-1185">Reference proteome</keyword>
<sequence>MEAMRQLLLASGIAACGGLAGALASWILISRRTRREAIRLASLVDAEPAAPHQTAVPELAPLLAAWRHRHDSLLAGSETHAAQYRHLSAEMVGLMQQADGAQRAKERFLAASNHDLRQPLQAMDLALARLRRNAQATQTADIEGLQDGIRTMADILDGLLLLSQLEADSLQAQPVACDLQDLFAELLLAHRGRAQLAGVALHANAQALAVTTDPGLLAGLLGRLLDNAINATPTGGRVLLAARVRGERIRIEVRDNGVGIAPVHQPRVFDEFFQVGNPERDHRKGFGLGLAIVSRLAALLGGRVELRSRLHGGSCFRIDLPRATAGKRMPQAWVLSDVPADAETLPAMLQAWGYAAMFATAQRLGQPLQGIKEGIDAVVCAIDAADDPAWAALEAIARQHPRAILIVLSATASSEIFERAGRMHARVLLRPLAPAKLRALLAQRGVTTLAGAA</sequence>
<keyword evidence="5" id="KW-0418">Kinase</keyword>
<evidence type="ECO:0000256" key="3">
    <source>
        <dbReference type="ARBA" id="ARBA00022553"/>
    </source>
</evidence>
<dbReference type="RefSeq" id="WP_187552405.1">
    <property type="nucleotide sequence ID" value="NZ_BMZL01000001.1"/>
</dbReference>
<dbReference type="EC" id="2.7.13.3" evidence="2"/>
<dbReference type="SUPFAM" id="SSF52172">
    <property type="entry name" value="CheY-like"/>
    <property type="match status" value="1"/>
</dbReference>
<dbReference type="KEGG" id="tcn:H9L16_14775"/>
<dbReference type="AlphaFoldDB" id="A0A7G9SPW3"/>
<dbReference type="InterPro" id="IPR005467">
    <property type="entry name" value="His_kinase_dom"/>
</dbReference>
<dbReference type="GO" id="GO:0000155">
    <property type="term" value="F:phosphorelay sensor kinase activity"/>
    <property type="evidence" value="ECO:0007669"/>
    <property type="project" value="InterPro"/>
</dbReference>
<keyword evidence="3" id="KW-0597">Phosphoprotein</keyword>
<evidence type="ECO:0000256" key="5">
    <source>
        <dbReference type="ARBA" id="ARBA00022777"/>
    </source>
</evidence>
<protein>
    <recommendedName>
        <fullName evidence="2">histidine kinase</fullName>
        <ecNumber evidence="2">2.7.13.3</ecNumber>
    </recommendedName>
</protein>
<evidence type="ECO:0000256" key="6">
    <source>
        <dbReference type="ARBA" id="ARBA00023012"/>
    </source>
</evidence>
<dbReference type="InterPro" id="IPR011006">
    <property type="entry name" value="CheY-like_superfamily"/>
</dbReference>
<dbReference type="SMART" id="SM00388">
    <property type="entry name" value="HisKA"/>
    <property type="match status" value="1"/>
</dbReference>
<evidence type="ECO:0000256" key="2">
    <source>
        <dbReference type="ARBA" id="ARBA00012438"/>
    </source>
</evidence>
<dbReference type="Pfam" id="PF00512">
    <property type="entry name" value="HisKA"/>
    <property type="match status" value="1"/>
</dbReference>
<keyword evidence="6" id="KW-0902">Two-component regulatory system</keyword>
<dbReference type="CDD" id="cd00082">
    <property type="entry name" value="HisKA"/>
    <property type="match status" value="1"/>
</dbReference>
<dbReference type="EMBL" id="CP060719">
    <property type="protein sequence ID" value="QNN69888.1"/>
    <property type="molecule type" value="Genomic_DNA"/>
</dbReference>
<dbReference type="PROSITE" id="PS51257">
    <property type="entry name" value="PROKAR_LIPOPROTEIN"/>
    <property type="match status" value="1"/>
</dbReference>
<dbReference type="InterPro" id="IPR003661">
    <property type="entry name" value="HisK_dim/P_dom"/>
</dbReference>
<evidence type="ECO:0000259" key="7">
    <source>
        <dbReference type="PROSITE" id="PS50109"/>
    </source>
</evidence>
<gene>
    <name evidence="8" type="ORF">H9L16_14775</name>
</gene>
<dbReference type="InterPro" id="IPR004358">
    <property type="entry name" value="Sig_transdc_His_kin-like_C"/>
</dbReference>
<dbReference type="InterPro" id="IPR036890">
    <property type="entry name" value="HATPase_C_sf"/>
</dbReference>
<dbReference type="Gene3D" id="3.40.50.2300">
    <property type="match status" value="1"/>
</dbReference>
<dbReference type="Gene3D" id="3.30.565.10">
    <property type="entry name" value="Histidine kinase-like ATPase, C-terminal domain"/>
    <property type="match status" value="1"/>
</dbReference>
<dbReference type="PANTHER" id="PTHR43711">
    <property type="entry name" value="TWO-COMPONENT HISTIDINE KINASE"/>
    <property type="match status" value="1"/>
</dbReference>
<dbReference type="CDD" id="cd00075">
    <property type="entry name" value="HATPase"/>
    <property type="match status" value="1"/>
</dbReference>
<keyword evidence="4" id="KW-0808">Transferase</keyword>
<evidence type="ECO:0000256" key="4">
    <source>
        <dbReference type="ARBA" id="ARBA00022679"/>
    </source>
</evidence>
<evidence type="ECO:0000313" key="8">
    <source>
        <dbReference type="EMBL" id="QNN69888.1"/>
    </source>
</evidence>
<dbReference type="Gene3D" id="1.10.287.130">
    <property type="match status" value="1"/>
</dbReference>
<comment type="catalytic activity">
    <reaction evidence="1">
        <text>ATP + protein L-histidine = ADP + protein N-phospho-L-histidine.</text>
        <dbReference type="EC" id="2.7.13.3"/>
    </reaction>
</comment>
<dbReference type="InterPro" id="IPR050736">
    <property type="entry name" value="Sensor_HK_Regulatory"/>
</dbReference>
<organism evidence="8 9">
    <name type="scientific">Thermomonas carbonis</name>
    <dbReference type="NCBI Taxonomy" id="1463158"/>
    <lineage>
        <taxon>Bacteria</taxon>
        <taxon>Pseudomonadati</taxon>
        <taxon>Pseudomonadota</taxon>
        <taxon>Gammaproteobacteria</taxon>
        <taxon>Lysobacterales</taxon>
        <taxon>Lysobacteraceae</taxon>
        <taxon>Thermomonas</taxon>
    </lineage>
</organism>
<feature type="domain" description="Histidine kinase" evidence="7">
    <location>
        <begin position="111"/>
        <end position="324"/>
    </location>
</feature>
<dbReference type="PROSITE" id="PS50109">
    <property type="entry name" value="HIS_KIN"/>
    <property type="match status" value="1"/>
</dbReference>
<dbReference type="PANTHER" id="PTHR43711:SF1">
    <property type="entry name" value="HISTIDINE KINASE 1"/>
    <property type="match status" value="1"/>
</dbReference>
<dbReference type="InterPro" id="IPR003594">
    <property type="entry name" value="HATPase_dom"/>
</dbReference>
<dbReference type="SMART" id="SM00387">
    <property type="entry name" value="HATPase_c"/>
    <property type="match status" value="1"/>
</dbReference>
<dbReference type="Proteomes" id="UP000515804">
    <property type="component" value="Chromosome"/>
</dbReference>
<accession>A0A7G9SPW3</accession>
<evidence type="ECO:0000256" key="1">
    <source>
        <dbReference type="ARBA" id="ARBA00000085"/>
    </source>
</evidence>